<evidence type="ECO:0000256" key="8">
    <source>
        <dbReference type="ARBA" id="ARBA00022763"/>
    </source>
</evidence>
<comment type="subcellular location">
    <subcellularLocation>
        <location evidence="14">Cytoplasm</location>
    </subcellularLocation>
</comment>
<dbReference type="STRING" id="1423731.FC81_GL000318"/>
<evidence type="ECO:0000256" key="5">
    <source>
        <dbReference type="ARBA" id="ARBA00022695"/>
    </source>
</evidence>
<dbReference type="PATRIC" id="fig|1423731.3.peg.327"/>
<dbReference type="PROSITE" id="PS50173">
    <property type="entry name" value="UMUC"/>
    <property type="match status" value="1"/>
</dbReference>
<dbReference type="InterPro" id="IPR024728">
    <property type="entry name" value="PolY_HhH_motif"/>
</dbReference>
<dbReference type="FunFam" id="3.30.1490.100:FF:000004">
    <property type="entry name" value="DNA polymerase IV"/>
    <property type="match status" value="1"/>
</dbReference>
<dbReference type="GO" id="GO:0005829">
    <property type="term" value="C:cytosol"/>
    <property type="evidence" value="ECO:0007669"/>
    <property type="project" value="TreeGrafter"/>
</dbReference>
<dbReference type="InterPro" id="IPR001126">
    <property type="entry name" value="UmuC"/>
</dbReference>
<keyword evidence="9 14" id="KW-0460">Magnesium</keyword>
<dbReference type="GO" id="GO:0000287">
    <property type="term" value="F:magnesium ion binding"/>
    <property type="evidence" value="ECO:0007669"/>
    <property type="project" value="UniProtKB-UniRule"/>
</dbReference>
<evidence type="ECO:0000256" key="1">
    <source>
        <dbReference type="ARBA" id="ARBA00010945"/>
    </source>
</evidence>
<dbReference type="InterPro" id="IPR036775">
    <property type="entry name" value="DNA_pol_Y-fam_lit_finger_sf"/>
</dbReference>
<accession>A0A0R1MFD3</accession>
<comment type="subunit">
    <text evidence="14">Monomer.</text>
</comment>
<keyword evidence="2 14" id="KW-0515">Mutator protein</keyword>
<dbReference type="InterPro" id="IPR043502">
    <property type="entry name" value="DNA/RNA_pol_sf"/>
</dbReference>
<dbReference type="EC" id="2.7.7.7" evidence="14"/>
<keyword evidence="4 14" id="KW-0808">Transferase</keyword>
<comment type="catalytic activity">
    <reaction evidence="13 14">
        <text>DNA(n) + a 2'-deoxyribonucleoside 5'-triphosphate = DNA(n+1) + diphosphate</text>
        <dbReference type="Rhea" id="RHEA:22508"/>
        <dbReference type="Rhea" id="RHEA-COMP:17339"/>
        <dbReference type="Rhea" id="RHEA-COMP:17340"/>
        <dbReference type="ChEBI" id="CHEBI:33019"/>
        <dbReference type="ChEBI" id="CHEBI:61560"/>
        <dbReference type="ChEBI" id="CHEBI:173112"/>
        <dbReference type="EC" id="2.7.7.7"/>
    </reaction>
</comment>
<dbReference type="CDD" id="cd03586">
    <property type="entry name" value="PolY_Pol_IV_kappa"/>
    <property type="match status" value="1"/>
</dbReference>
<dbReference type="Gene3D" id="3.40.1170.60">
    <property type="match status" value="1"/>
</dbReference>
<gene>
    <name evidence="14" type="primary">dinB</name>
    <name evidence="16" type="ORF">FC81_GL000318</name>
</gene>
<evidence type="ECO:0000256" key="4">
    <source>
        <dbReference type="ARBA" id="ARBA00022679"/>
    </source>
</evidence>
<evidence type="ECO:0000256" key="6">
    <source>
        <dbReference type="ARBA" id="ARBA00022705"/>
    </source>
</evidence>
<proteinExistence type="inferred from homology"/>
<evidence type="ECO:0000313" key="17">
    <source>
        <dbReference type="Proteomes" id="UP000051621"/>
    </source>
</evidence>
<keyword evidence="8 14" id="KW-0227">DNA damage</keyword>
<feature type="binding site" evidence="14">
    <location>
        <position position="113"/>
    </location>
    <ligand>
        <name>Mg(2+)</name>
        <dbReference type="ChEBI" id="CHEBI:18420"/>
    </ligand>
</feature>
<dbReference type="GO" id="GO:0009432">
    <property type="term" value="P:SOS response"/>
    <property type="evidence" value="ECO:0007669"/>
    <property type="project" value="TreeGrafter"/>
</dbReference>
<dbReference type="GO" id="GO:0003684">
    <property type="term" value="F:damaged DNA binding"/>
    <property type="evidence" value="ECO:0007669"/>
    <property type="project" value="InterPro"/>
</dbReference>
<evidence type="ECO:0000256" key="13">
    <source>
        <dbReference type="ARBA" id="ARBA00049244"/>
    </source>
</evidence>
<keyword evidence="17" id="KW-1185">Reference proteome</keyword>
<dbReference type="HAMAP" id="MF_01113">
    <property type="entry name" value="DNApol_IV"/>
    <property type="match status" value="1"/>
</dbReference>
<keyword evidence="11 14" id="KW-0238">DNA-binding</keyword>
<dbReference type="FunFam" id="1.10.150.20:FF:000019">
    <property type="entry name" value="DNA polymerase IV"/>
    <property type="match status" value="1"/>
</dbReference>
<dbReference type="GO" id="GO:0006261">
    <property type="term" value="P:DNA-templated DNA replication"/>
    <property type="evidence" value="ECO:0007669"/>
    <property type="project" value="UniProtKB-UniRule"/>
</dbReference>
<dbReference type="InterPro" id="IPR043128">
    <property type="entry name" value="Rev_trsase/Diguanyl_cyclase"/>
</dbReference>
<dbReference type="GO" id="GO:0042276">
    <property type="term" value="P:error-prone translesion synthesis"/>
    <property type="evidence" value="ECO:0007669"/>
    <property type="project" value="TreeGrafter"/>
</dbReference>
<feature type="active site" evidence="14">
    <location>
        <position position="114"/>
    </location>
</feature>
<evidence type="ECO:0000256" key="7">
    <source>
        <dbReference type="ARBA" id="ARBA00022723"/>
    </source>
</evidence>
<feature type="binding site" evidence="14">
    <location>
        <position position="15"/>
    </location>
    <ligand>
        <name>Mg(2+)</name>
        <dbReference type="ChEBI" id="CHEBI:18420"/>
    </ligand>
</feature>
<keyword evidence="3 14" id="KW-0963">Cytoplasm</keyword>
<dbReference type="EMBL" id="AZEF01000007">
    <property type="protein sequence ID" value="KRL03051.1"/>
    <property type="molecule type" value="Genomic_DNA"/>
</dbReference>
<dbReference type="Proteomes" id="UP000051621">
    <property type="component" value="Unassembled WGS sequence"/>
</dbReference>
<evidence type="ECO:0000256" key="10">
    <source>
        <dbReference type="ARBA" id="ARBA00022932"/>
    </source>
</evidence>
<evidence type="ECO:0000256" key="9">
    <source>
        <dbReference type="ARBA" id="ARBA00022842"/>
    </source>
</evidence>
<reference evidence="16 17" key="1">
    <citation type="journal article" date="2015" name="Genome Announc.">
        <title>Expanding the biotechnology potential of lactobacilli through comparative genomics of 213 strains and associated genera.</title>
        <authorList>
            <person name="Sun Z."/>
            <person name="Harris H.M."/>
            <person name="McCann A."/>
            <person name="Guo C."/>
            <person name="Argimon S."/>
            <person name="Zhang W."/>
            <person name="Yang X."/>
            <person name="Jeffery I.B."/>
            <person name="Cooney J.C."/>
            <person name="Kagawa T.F."/>
            <person name="Liu W."/>
            <person name="Song Y."/>
            <person name="Salvetti E."/>
            <person name="Wrobel A."/>
            <person name="Rasinkangas P."/>
            <person name="Parkhill J."/>
            <person name="Rea M.C."/>
            <person name="O'Sullivan O."/>
            <person name="Ritari J."/>
            <person name="Douillard F.P."/>
            <person name="Paul Ross R."/>
            <person name="Yang R."/>
            <person name="Briner A.E."/>
            <person name="Felis G.E."/>
            <person name="de Vos W.M."/>
            <person name="Barrangou R."/>
            <person name="Klaenhammer T.R."/>
            <person name="Caufield P.W."/>
            <person name="Cui Y."/>
            <person name="Zhang H."/>
            <person name="O'Toole P.W."/>
        </authorList>
    </citation>
    <scope>NUCLEOTIDE SEQUENCE [LARGE SCALE GENOMIC DNA]</scope>
    <source>
        <strain evidence="16 17">DSM 19910</strain>
    </source>
</reference>
<keyword evidence="10 14" id="KW-0239">DNA-directed DNA polymerase</keyword>
<dbReference type="Pfam" id="PF00817">
    <property type="entry name" value="IMS"/>
    <property type="match status" value="1"/>
</dbReference>
<sequence length="366" mass="42226">MVIEVELKRKIIHVDMDAFYASIEMRDHEQYRNKPLVIARDPRHTGGRGVVTTANYTARHFGIHSAMSAQEAYRLCHQAVFVKPDFAKYKQVSSEIHTIFYEYTDKVEPIAFDEAYLDVTSNKYGLTSALRVAKMIQQEIFSKTHLTCSTGVSYNKFLAKLASDYHKPAGVTLVLPEEVHSFLGTMPIEKFRGVGKKTAPKMHQLGIKTGNDLLKWNEVELIAKFGKIGQVLYQRVRGIDERPVEWKRKRKSIGFERTLGQPLKSSVEVDDMLHFLAAKLAKTIQQKQKHGKTLVLKLRNSQFETVTKRMTFDDYLVNDKENYAFWGRQLFDQIQPDEVDVRLLGLTLTNIDELKFENIKLPLWKK</sequence>
<evidence type="ECO:0000256" key="2">
    <source>
        <dbReference type="ARBA" id="ARBA00022457"/>
    </source>
</evidence>
<comment type="function">
    <text evidence="14">Poorly processive, error-prone DNA polymerase involved in untargeted mutagenesis. Copies undamaged DNA at stalled replication forks, which arise in vivo from mismatched or misaligned primer ends. These misaligned primers can be extended by PolIV. Exhibits no 3'-5' exonuclease (proofreading) activity. May be involved in translesional synthesis, in conjunction with the beta clamp from PolIII.</text>
</comment>
<dbReference type="PANTHER" id="PTHR11076:SF33">
    <property type="entry name" value="DNA POLYMERASE KAPPA"/>
    <property type="match status" value="1"/>
</dbReference>
<dbReference type="GO" id="GO:0003887">
    <property type="term" value="F:DNA-directed DNA polymerase activity"/>
    <property type="evidence" value="ECO:0007669"/>
    <property type="project" value="UniProtKB-UniRule"/>
</dbReference>
<keyword evidence="5 14" id="KW-0548">Nucleotidyltransferase</keyword>
<evidence type="ECO:0000256" key="12">
    <source>
        <dbReference type="ARBA" id="ARBA00023204"/>
    </source>
</evidence>
<dbReference type="AlphaFoldDB" id="A0A0R1MFD3"/>
<evidence type="ECO:0000259" key="15">
    <source>
        <dbReference type="PROSITE" id="PS50173"/>
    </source>
</evidence>
<keyword evidence="6 14" id="KW-0235">DNA replication</keyword>
<evidence type="ECO:0000256" key="3">
    <source>
        <dbReference type="ARBA" id="ARBA00022490"/>
    </source>
</evidence>
<dbReference type="GO" id="GO:0006281">
    <property type="term" value="P:DNA repair"/>
    <property type="evidence" value="ECO:0007669"/>
    <property type="project" value="UniProtKB-UniRule"/>
</dbReference>
<feature type="site" description="Substrate discrimination" evidence="14">
    <location>
        <position position="20"/>
    </location>
</feature>
<dbReference type="Pfam" id="PF11799">
    <property type="entry name" value="IMS_C"/>
    <property type="match status" value="1"/>
</dbReference>
<dbReference type="PANTHER" id="PTHR11076">
    <property type="entry name" value="DNA REPAIR POLYMERASE UMUC / TRANSFERASE FAMILY MEMBER"/>
    <property type="match status" value="1"/>
</dbReference>
<name>A0A0R1MFD3_9LACO</name>
<evidence type="ECO:0000256" key="14">
    <source>
        <dbReference type="HAMAP-Rule" id="MF_01113"/>
    </source>
</evidence>
<dbReference type="InterPro" id="IPR050116">
    <property type="entry name" value="DNA_polymerase-Y"/>
</dbReference>
<evidence type="ECO:0000256" key="11">
    <source>
        <dbReference type="ARBA" id="ARBA00023125"/>
    </source>
</evidence>
<organism evidence="16 17">
    <name type="scientific">Liquorilactobacillus capillatus DSM 19910</name>
    <dbReference type="NCBI Taxonomy" id="1423731"/>
    <lineage>
        <taxon>Bacteria</taxon>
        <taxon>Bacillati</taxon>
        <taxon>Bacillota</taxon>
        <taxon>Bacilli</taxon>
        <taxon>Lactobacillales</taxon>
        <taxon>Lactobacillaceae</taxon>
        <taxon>Liquorilactobacillus</taxon>
    </lineage>
</organism>
<evidence type="ECO:0000313" key="16">
    <source>
        <dbReference type="EMBL" id="KRL03051.1"/>
    </source>
</evidence>
<comment type="cofactor">
    <cofactor evidence="14">
        <name>Mg(2+)</name>
        <dbReference type="ChEBI" id="CHEBI:18420"/>
    </cofactor>
    <text evidence="14">Binds 2 magnesium ions per subunit.</text>
</comment>
<dbReference type="Pfam" id="PF11798">
    <property type="entry name" value="IMS_HHH"/>
    <property type="match status" value="1"/>
</dbReference>
<dbReference type="SUPFAM" id="SSF100879">
    <property type="entry name" value="Lesion bypass DNA polymerase (Y-family), little finger domain"/>
    <property type="match status" value="1"/>
</dbReference>
<feature type="domain" description="UmuC" evidence="15">
    <location>
        <begin position="11"/>
        <end position="195"/>
    </location>
</feature>
<keyword evidence="12 14" id="KW-0234">DNA repair</keyword>
<dbReference type="Gene3D" id="3.30.70.270">
    <property type="match status" value="1"/>
</dbReference>
<dbReference type="Gene3D" id="1.10.150.20">
    <property type="entry name" value="5' to 3' exonuclease, C-terminal subdomain"/>
    <property type="match status" value="1"/>
</dbReference>
<comment type="similarity">
    <text evidence="1 14">Belongs to the DNA polymerase type-Y family.</text>
</comment>
<dbReference type="SUPFAM" id="SSF56672">
    <property type="entry name" value="DNA/RNA polymerases"/>
    <property type="match status" value="1"/>
</dbReference>
<dbReference type="NCBIfam" id="NF002677">
    <property type="entry name" value="PRK02406.1"/>
    <property type="match status" value="1"/>
</dbReference>
<protein>
    <recommendedName>
        <fullName evidence="14">DNA polymerase IV</fullName>
        <shortName evidence="14">Pol IV</shortName>
        <ecNumber evidence="14">2.7.7.7</ecNumber>
    </recommendedName>
</protein>
<dbReference type="InterPro" id="IPR022880">
    <property type="entry name" value="DNApol_IV"/>
</dbReference>
<keyword evidence="7 14" id="KW-0479">Metal-binding</keyword>
<comment type="caution">
    <text evidence="16">The sequence shown here is derived from an EMBL/GenBank/DDBJ whole genome shotgun (WGS) entry which is preliminary data.</text>
</comment>
<dbReference type="Gene3D" id="3.30.1490.100">
    <property type="entry name" value="DNA polymerase, Y-family, little finger domain"/>
    <property type="match status" value="1"/>
</dbReference>
<dbReference type="InterPro" id="IPR017961">
    <property type="entry name" value="DNA_pol_Y-fam_little_finger"/>
</dbReference>